<evidence type="ECO:0000313" key="7">
    <source>
        <dbReference type="Proteomes" id="UP001165082"/>
    </source>
</evidence>
<comment type="caution">
    <text evidence="6">The sequence shown here is derived from an EMBL/GenBank/DDBJ whole genome shotgun (WGS) entry which is preliminary data.</text>
</comment>
<evidence type="ECO:0000259" key="4">
    <source>
        <dbReference type="PROSITE" id="PS50054"/>
    </source>
</evidence>
<evidence type="ECO:0000313" key="6">
    <source>
        <dbReference type="EMBL" id="GMI21926.1"/>
    </source>
</evidence>
<dbReference type="InterPro" id="IPR000340">
    <property type="entry name" value="Dual-sp_phosphatase_cat-dom"/>
</dbReference>
<feature type="domain" description="Tyrosine-protein phosphatase" evidence="4">
    <location>
        <begin position="96"/>
        <end position="236"/>
    </location>
</feature>
<feature type="non-terminal residue" evidence="6">
    <location>
        <position position="1"/>
    </location>
</feature>
<gene>
    <name evidence="6" type="ORF">TrRE_jg5651</name>
</gene>
<protein>
    <recommendedName>
        <fullName evidence="8">Dual specificity protein phosphatase</fullName>
    </recommendedName>
</protein>
<evidence type="ECO:0008006" key="8">
    <source>
        <dbReference type="Google" id="ProtNLM"/>
    </source>
</evidence>
<dbReference type="OrthoDB" id="10252009at2759"/>
<feature type="domain" description="Tyrosine specific protein phosphatases" evidence="5">
    <location>
        <begin position="161"/>
        <end position="218"/>
    </location>
</feature>
<organism evidence="6 7">
    <name type="scientific">Triparma retinervis</name>
    <dbReference type="NCBI Taxonomy" id="2557542"/>
    <lineage>
        <taxon>Eukaryota</taxon>
        <taxon>Sar</taxon>
        <taxon>Stramenopiles</taxon>
        <taxon>Ochrophyta</taxon>
        <taxon>Bolidophyceae</taxon>
        <taxon>Parmales</taxon>
        <taxon>Triparmaceae</taxon>
        <taxon>Triparma</taxon>
    </lineage>
</organism>
<evidence type="ECO:0000256" key="1">
    <source>
        <dbReference type="ARBA" id="ARBA00022801"/>
    </source>
</evidence>
<dbReference type="PROSITE" id="PS00383">
    <property type="entry name" value="TYR_PHOSPHATASE_1"/>
    <property type="match status" value="1"/>
</dbReference>
<name>A0A9W7FXF2_9STRA</name>
<dbReference type="PRINTS" id="PR01908">
    <property type="entry name" value="ADSPHPHTASE"/>
</dbReference>
<dbReference type="Gene3D" id="3.90.190.10">
    <property type="entry name" value="Protein tyrosine phosphatase superfamily"/>
    <property type="match status" value="1"/>
</dbReference>
<keyword evidence="7" id="KW-1185">Reference proteome</keyword>
<reference evidence="6" key="1">
    <citation type="submission" date="2022-07" db="EMBL/GenBank/DDBJ databases">
        <title>Genome analysis of Parmales, a sister group of diatoms, reveals the evolutionary specialization of diatoms from phago-mixotrophs to photoautotrophs.</title>
        <authorList>
            <person name="Ban H."/>
            <person name="Sato S."/>
            <person name="Yoshikawa S."/>
            <person name="Kazumasa Y."/>
            <person name="Nakamura Y."/>
            <person name="Ichinomiya M."/>
            <person name="Saitoh K."/>
            <person name="Sato N."/>
            <person name="Blanc-Mathieu R."/>
            <person name="Endo H."/>
            <person name="Kuwata A."/>
            <person name="Ogata H."/>
        </authorList>
    </citation>
    <scope>NUCLEOTIDE SEQUENCE</scope>
</reference>
<dbReference type="InterPro" id="IPR029021">
    <property type="entry name" value="Prot-tyrosine_phosphatase-like"/>
</dbReference>
<dbReference type="Pfam" id="PF00782">
    <property type="entry name" value="DSPc"/>
    <property type="match status" value="1"/>
</dbReference>
<dbReference type="GO" id="GO:0004721">
    <property type="term" value="F:phosphoprotein phosphatase activity"/>
    <property type="evidence" value="ECO:0007669"/>
    <property type="project" value="UniProtKB-KW"/>
</dbReference>
<dbReference type="EMBL" id="BRXZ01008128">
    <property type="protein sequence ID" value="GMI21926.1"/>
    <property type="molecule type" value="Genomic_DNA"/>
</dbReference>
<dbReference type="PANTHER" id="PTHR46381:SF2">
    <property type="entry name" value="MAP KINASE PHOSPHATASE"/>
    <property type="match status" value="1"/>
</dbReference>
<keyword evidence="1" id="KW-0378">Hydrolase</keyword>
<feature type="region of interest" description="Disordered" evidence="3">
    <location>
        <begin position="1"/>
        <end position="23"/>
    </location>
</feature>
<proteinExistence type="predicted"/>
<evidence type="ECO:0000256" key="3">
    <source>
        <dbReference type="SAM" id="MobiDB-lite"/>
    </source>
</evidence>
<dbReference type="SMART" id="SM00195">
    <property type="entry name" value="DSPc"/>
    <property type="match status" value="1"/>
</dbReference>
<dbReference type="InterPro" id="IPR000387">
    <property type="entry name" value="Tyr_Pase_dom"/>
</dbReference>
<dbReference type="InterPro" id="IPR016130">
    <property type="entry name" value="Tyr_Pase_AS"/>
</dbReference>
<dbReference type="PROSITE" id="PS50056">
    <property type="entry name" value="TYR_PHOSPHATASE_2"/>
    <property type="match status" value="1"/>
</dbReference>
<dbReference type="PROSITE" id="PS50054">
    <property type="entry name" value="TYR_PHOSPHATASE_DUAL"/>
    <property type="match status" value="1"/>
</dbReference>
<evidence type="ECO:0000256" key="2">
    <source>
        <dbReference type="ARBA" id="ARBA00022912"/>
    </source>
</evidence>
<dbReference type="Proteomes" id="UP001165082">
    <property type="component" value="Unassembled WGS sequence"/>
</dbReference>
<dbReference type="AlphaFoldDB" id="A0A9W7FXF2"/>
<keyword evidence="2" id="KW-0904">Protein phosphatase</keyword>
<dbReference type="PANTHER" id="PTHR46381">
    <property type="entry name" value="MKPA PROTEIN"/>
    <property type="match status" value="1"/>
</dbReference>
<evidence type="ECO:0000259" key="5">
    <source>
        <dbReference type="PROSITE" id="PS50056"/>
    </source>
</evidence>
<dbReference type="SUPFAM" id="SSF52799">
    <property type="entry name" value="(Phosphotyrosine protein) phosphatases II"/>
    <property type="match status" value="1"/>
</dbReference>
<dbReference type="InterPro" id="IPR020422">
    <property type="entry name" value="TYR_PHOSPHATASE_DUAL_dom"/>
</dbReference>
<accession>A0A9W7FXF2</accession>
<sequence length="236" mass="24739">GGGGAVPGSVSGEVARSDGSRTSVPEVALVEGACVPKVVDAAVPLRGSRGVTQQPAEAAVAKSAPPSIASEVADPAKAPKHELQLKADKLSAASLECTSITPYLYVCGAKIAADFSALKSSGITHILNASGVNLPNYHSSTGSFTYLKLNLLDHRSQDISWFFLRAVSFIHSCRSSRGVCAVHCTQGVSRSAALAIAYLMVVEGMTYREGFDHVKGRRKVANPNVGFICNLLELER</sequence>
<dbReference type="CDD" id="cd14498">
    <property type="entry name" value="DSP"/>
    <property type="match status" value="1"/>
</dbReference>